<protein>
    <submittedName>
        <fullName evidence="1">Uncharacterized protein</fullName>
    </submittedName>
</protein>
<proteinExistence type="predicted"/>
<gene>
    <name evidence="1" type="ORF">CO2235_10506</name>
</gene>
<dbReference type="Proteomes" id="UP000256862">
    <property type="component" value="Chromosome CO2235"/>
</dbReference>
<accession>A0A375FUD4</accession>
<dbReference type="EMBL" id="OGUS01000109">
    <property type="protein sequence ID" value="SPC11121.1"/>
    <property type="molecule type" value="Genomic_DNA"/>
</dbReference>
<comment type="caution">
    <text evidence="1">The sequence shown here is derived from an EMBL/GenBank/DDBJ whole genome shotgun (WGS) entry which is preliminary data.</text>
</comment>
<evidence type="ECO:0000313" key="1">
    <source>
        <dbReference type="EMBL" id="SPC11121.1"/>
    </source>
</evidence>
<reference evidence="1" key="1">
    <citation type="submission" date="2018-01" db="EMBL/GenBank/DDBJ databases">
        <authorList>
            <person name="Clerissi C."/>
        </authorList>
    </citation>
    <scope>NUCLEOTIDE SEQUENCE</scope>
    <source>
        <strain evidence="1">Cupriavidus oxalaticus LMG 2235</strain>
    </source>
</reference>
<name>A0A375FUD4_9BURK</name>
<dbReference type="AlphaFoldDB" id="A0A375FUD4"/>
<organism evidence="1">
    <name type="scientific">Cupriavidus oxalaticus</name>
    <dbReference type="NCBI Taxonomy" id="96344"/>
    <lineage>
        <taxon>Bacteria</taxon>
        <taxon>Pseudomonadati</taxon>
        <taxon>Pseudomonadota</taxon>
        <taxon>Betaproteobacteria</taxon>
        <taxon>Burkholderiales</taxon>
        <taxon>Burkholderiaceae</taxon>
        <taxon>Cupriavidus</taxon>
    </lineage>
</organism>
<sequence length="45" mass="5159">MPGFRVMVFMLVWGRSYAAPDALHTLRERLPSPASGRGEQTKRER</sequence>